<proteinExistence type="inferred from homology"/>
<keyword evidence="7 9" id="KW-0472">Membrane</keyword>
<feature type="transmembrane region" description="Helical" evidence="9">
    <location>
        <begin position="471"/>
        <end position="491"/>
    </location>
</feature>
<feature type="transmembrane region" description="Helical" evidence="9">
    <location>
        <begin position="53"/>
        <end position="72"/>
    </location>
</feature>
<dbReference type="InterPro" id="IPR036526">
    <property type="entry name" value="C-N_Hydrolase_sf"/>
</dbReference>
<comment type="pathway">
    <text evidence="9">Protein modification; lipoprotein biosynthesis (N-acyl transfer).</text>
</comment>
<dbReference type="CDD" id="cd07571">
    <property type="entry name" value="ALP_N-acyl_transferase"/>
    <property type="match status" value="1"/>
</dbReference>
<dbReference type="Pfam" id="PF20154">
    <property type="entry name" value="LNT_N"/>
    <property type="match status" value="1"/>
</dbReference>
<dbReference type="InterPro" id="IPR004563">
    <property type="entry name" value="Apolipo_AcylTrfase"/>
</dbReference>
<comment type="catalytic activity">
    <reaction evidence="9">
        <text>N-terminal S-1,2-diacyl-sn-glyceryl-L-cysteinyl-[lipoprotein] + a glycerophospholipid = N-acyl-S-1,2-diacyl-sn-glyceryl-L-cysteinyl-[lipoprotein] + a 2-acyl-sn-glycero-3-phospholipid + H(+)</text>
        <dbReference type="Rhea" id="RHEA:48228"/>
        <dbReference type="Rhea" id="RHEA-COMP:14681"/>
        <dbReference type="Rhea" id="RHEA-COMP:14684"/>
        <dbReference type="ChEBI" id="CHEBI:15378"/>
        <dbReference type="ChEBI" id="CHEBI:136912"/>
        <dbReference type="ChEBI" id="CHEBI:140656"/>
        <dbReference type="ChEBI" id="CHEBI:140657"/>
        <dbReference type="ChEBI" id="CHEBI:140660"/>
        <dbReference type="EC" id="2.3.1.269"/>
    </reaction>
</comment>
<dbReference type="STRING" id="1229521.D791_03656"/>
<gene>
    <name evidence="9 11" type="primary">lnt</name>
    <name evidence="11" type="ORF">D791_03656</name>
</gene>
<keyword evidence="3 9" id="KW-1003">Cell membrane</keyword>
<evidence type="ECO:0000256" key="8">
    <source>
        <dbReference type="ARBA" id="ARBA00023315"/>
    </source>
</evidence>
<dbReference type="EC" id="2.3.1.269" evidence="9"/>
<dbReference type="InterPro" id="IPR003010">
    <property type="entry name" value="C-N_Hydrolase"/>
</dbReference>
<feature type="transmembrane region" description="Helical" evidence="9">
    <location>
        <begin position="20"/>
        <end position="41"/>
    </location>
</feature>
<keyword evidence="11" id="KW-0449">Lipoprotein</keyword>
<dbReference type="PANTHER" id="PTHR38686">
    <property type="entry name" value="APOLIPOPROTEIN N-ACYLTRANSFERASE"/>
    <property type="match status" value="1"/>
</dbReference>
<dbReference type="PANTHER" id="PTHR38686:SF1">
    <property type="entry name" value="APOLIPOPROTEIN N-ACYLTRANSFERASE"/>
    <property type="match status" value="1"/>
</dbReference>
<sequence length="503" mass="56542">MNLRRLLRPAVSLSAGLTATLAFAPFNMPLFALLSPALFYLSIAGISAKRAIWIGWCYGLGFFGAGVSWVYVSIHTYGYAPVPLAVLLTSLFVMALATLFALQGWCFTRFYRIPRYAWLGFVGVWIIFEWLRSWLFTGFPWLYLGYAWIDTPLSSLAAILGVWGLSLLSLLFAVGITEAIRSQRPGPGIIALTLPLLTLLLPNEWTTPEAKPPLRVALVQPNISQHDKWDGDNLPHILNQQIELSMPHKDVDLIVWPETAIPSLYFQAAPYVQPFFDYLDSNDTTLMSGFPFMTGNPHDESLMMFHNSLGIFSGSSGVYHKQRLVPFGEYVPFENQLRGLITFFDLPMSEFSLPHETQLTLPVKDWAIAPLICYEIAYPELTRISALNSQLLLTVSNDAWFGDSLAAYQHLQIARMRAIENGRWLLRGTNDGITAVIRSDGSIEAQIPRKVAKVLTAEVPAMQGKTPYQHLGVWPTLLFALLLMTLGWRPWQRISDKYHRTTG</sequence>
<evidence type="ECO:0000256" key="7">
    <source>
        <dbReference type="ARBA" id="ARBA00023136"/>
    </source>
</evidence>
<protein>
    <recommendedName>
        <fullName evidence="9">Apolipoprotein N-acyltransferase</fullName>
        <shortName evidence="9">ALP N-acyltransferase</shortName>
        <ecNumber evidence="9">2.3.1.269</ecNumber>
    </recommendedName>
</protein>
<evidence type="ECO:0000256" key="6">
    <source>
        <dbReference type="ARBA" id="ARBA00022989"/>
    </source>
</evidence>
<dbReference type="GO" id="GO:0005886">
    <property type="term" value="C:plasma membrane"/>
    <property type="evidence" value="ECO:0007669"/>
    <property type="project" value="UniProtKB-SubCell"/>
</dbReference>
<evidence type="ECO:0000256" key="5">
    <source>
        <dbReference type="ARBA" id="ARBA00022692"/>
    </source>
</evidence>
<reference evidence="11 12" key="2">
    <citation type="journal article" date="2015" name="Syst. Appl. Microbiol.">
        <title>Nitrincola nitratireducens sp. nov. isolated from a haloalkaline crater lake.</title>
        <authorList>
            <person name="Singh A."/>
            <person name="Vaidya B."/>
            <person name="Tanuku N.R."/>
            <person name="Pinnaka A.K."/>
        </authorList>
    </citation>
    <scope>NUCLEOTIDE SEQUENCE [LARGE SCALE GENOMIC DNA]</scope>
    <source>
        <strain evidence="11 12">AK23</strain>
    </source>
</reference>
<dbReference type="InterPro" id="IPR045378">
    <property type="entry name" value="LNT_N"/>
</dbReference>
<evidence type="ECO:0000313" key="11">
    <source>
        <dbReference type="EMBL" id="EXJ09373.1"/>
    </source>
</evidence>
<comment type="caution">
    <text evidence="11">The sequence shown here is derived from an EMBL/GenBank/DDBJ whole genome shotgun (WGS) entry which is preliminary data.</text>
</comment>
<dbReference type="UniPathway" id="UPA00666"/>
<dbReference type="PROSITE" id="PS50263">
    <property type="entry name" value="CN_HYDROLASE"/>
    <property type="match status" value="1"/>
</dbReference>
<comment type="function">
    <text evidence="9">Catalyzes the phospholipid dependent N-acylation of the N-terminal cysteine of apolipoprotein, the last step in lipoprotein maturation.</text>
</comment>
<keyword evidence="4 9" id="KW-0808">Transferase</keyword>
<comment type="similarity">
    <text evidence="2 9">Belongs to the CN hydrolase family. Apolipoprotein N-acyltransferase subfamily.</text>
</comment>
<keyword evidence="8 9" id="KW-0012">Acyltransferase</keyword>
<keyword evidence="5 9" id="KW-0812">Transmembrane</keyword>
<keyword evidence="6 9" id="KW-1133">Transmembrane helix</keyword>
<feature type="domain" description="CN hydrolase" evidence="10">
    <location>
        <begin position="219"/>
        <end position="461"/>
    </location>
</feature>
<dbReference type="GO" id="GO:0016410">
    <property type="term" value="F:N-acyltransferase activity"/>
    <property type="evidence" value="ECO:0007669"/>
    <property type="project" value="UniProtKB-UniRule"/>
</dbReference>
<feature type="transmembrane region" description="Helical" evidence="9">
    <location>
        <begin position="155"/>
        <end position="176"/>
    </location>
</feature>
<evidence type="ECO:0000259" key="10">
    <source>
        <dbReference type="PROSITE" id="PS50263"/>
    </source>
</evidence>
<evidence type="ECO:0000256" key="3">
    <source>
        <dbReference type="ARBA" id="ARBA00022475"/>
    </source>
</evidence>
<comment type="subcellular location">
    <subcellularLocation>
        <location evidence="1 9">Cell membrane</location>
        <topology evidence="1 9">Multi-pass membrane protein</topology>
    </subcellularLocation>
</comment>
<evidence type="ECO:0000313" key="12">
    <source>
        <dbReference type="Proteomes" id="UP000019464"/>
    </source>
</evidence>
<dbReference type="Pfam" id="PF00795">
    <property type="entry name" value="CN_hydrolase"/>
    <property type="match status" value="1"/>
</dbReference>
<name>W9UQ88_9GAMM</name>
<keyword evidence="12" id="KW-1185">Reference proteome</keyword>
<dbReference type="PATRIC" id="fig|1229521.3.peg.3686"/>
<dbReference type="EMBL" id="AONB01000025">
    <property type="protein sequence ID" value="EXJ09373.1"/>
    <property type="molecule type" value="Genomic_DNA"/>
</dbReference>
<reference evidence="12" key="1">
    <citation type="submission" date="2012-11" db="EMBL/GenBank/DDBJ databases">
        <authorList>
            <person name="Singh A."/>
            <person name="Pinnaka A.K."/>
            <person name="Vaidya B."/>
        </authorList>
    </citation>
    <scope>NUCLEOTIDE SEQUENCE [LARGE SCALE GENOMIC DNA]</scope>
    <source>
        <strain evidence="12">AK23</strain>
    </source>
</reference>
<dbReference type="NCBIfam" id="TIGR00546">
    <property type="entry name" value="lnt"/>
    <property type="match status" value="1"/>
</dbReference>
<feature type="transmembrane region" description="Helical" evidence="9">
    <location>
        <begin position="84"/>
        <end position="104"/>
    </location>
</feature>
<dbReference type="RefSeq" id="WP_036514031.1">
    <property type="nucleotide sequence ID" value="NZ_AONB01000025.1"/>
</dbReference>
<accession>W9UQ88</accession>
<evidence type="ECO:0000256" key="1">
    <source>
        <dbReference type="ARBA" id="ARBA00004651"/>
    </source>
</evidence>
<evidence type="ECO:0000256" key="9">
    <source>
        <dbReference type="HAMAP-Rule" id="MF_01148"/>
    </source>
</evidence>
<organism evidence="11 12">
    <name type="scientific">Nitrincola nitratireducens</name>
    <dbReference type="NCBI Taxonomy" id="1229521"/>
    <lineage>
        <taxon>Bacteria</taxon>
        <taxon>Pseudomonadati</taxon>
        <taxon>Pseudomonadota</taxon>
        <taxon>Gammaproteobacteria</taxon>
        <taxon>Oceanospirillales</taxon>
        <taxon>Oceanospirillaceae</taxon>
        <taxon>Nitrincola</taxon>
    </lineage>
</organism>
<dbReference type="HAMAP" id="MF_01148">
    <property type="entry name" value="Lnt"/>
    <property type="match status" value="1"/>
</dbReference>
<dbReference type="Proteomes" id="UP000019464">
    <property type="component" value="Unassembled WGS sequence"/>
</dbReference>
<dbReference type="SUPFAM" id="SSF56317">
    <property type="entry name" value="Carbon-nitrogen hydrolase"/>
    <property type="match status" value="1"/>
</dbReference>
<feature type="transmembrane region" description="Helical" evidence="9">
    <location>
        <begin position="116"/>
        <end position="135"/>
    </location>
</feature>
<dbReference type="GO" id="GO:0042158">
    <property type="term" value="P:lipoprotein biosynthetic process"/>
    <property type="evidence" value="ECO:0007669"/>
    <property type="project" value="UniProtKB-UniRule"/>
</dbReference>
<dbReference type="AlphaFoldDB" id="W9UQ88"/>
<dbReference type="Gene3D" id="3.60.110.10">
    <property type="entry name" value="Carbon-nitrogen hydrolase"/>
    <property type="match status" value="1"/>
</dbReference>
<evidence type="ECO:0000256" key="2">
    <source>
        <dbReference type="ARBA" id="ARBA00010065"/>
    </source>
</evidence>
<evidence type="ECO:0000256" key="4">
    <source>
        <dbReference type="ARBA" id="ARBA00022679"/>
    </source>
</evidence>